<reference evidence="1 2" key="2">
    <citation type="journal article" date="2012" name="J. Bacteriol.">
        <title>Complete genome sequences of Desulfosporosinus orientis DSM765T, Desulfosporosinus youngiae DSM17734T, Desulfosporosinus meridiei DSM13257T, and Desulfosporosinus acidiphilus DSM22704T.</title>
        <authorList>
            <person name="Pester M."/>
            <person name="Brambilla E."/>
            <person name="Alazard D."/>
            <person name="Rattei T."/>
            <person name="Weinmaier T."/>
            <person name="Han J."/>
            <person name="Lucas S."/>
            <person name="Lapidus A."/>
            <person name="Cheng J.F."/>
            <person name="Goodwin L."/>
            <person name="Pitluck S."/>
            <person name="Peters L."/>
            <person name="Ovchinnikova G."/>
            <person name="Teshima H."/>
            <person name="Detter J.C."/>
            <person name="Han C.S."/>
            <person name="Tapia R."/>
            <person name="Land M.L."/>
            <person name="Hauser L."/>
            <person name="Kyrpides N.C."/>
            <person name="Ivanova N.N."/>
            <person name="Pagani I."/>
            <person name="Huntmann M."/>
            <person name="Wei C.L."/>
            <person name="Davenport K.W."/>
            <person name="Daligault H."/>
            <person name="Chain P.S."/>
            <person name="Chen A."/>
            <person name="Mavromatis K."/>
            <person name="Markowitz V."/>
            <person name="Szeto E."/>
            <person name="Mikhailova N."/>
            <person name="Pati A."/>
            <person name="Wagner M."/>
            <person name="Woyke T."/>
            <person name="Ollivier B."/>
            <person name="Klenk H.P."/>
            <person name="Spring S."/>
            <person name="Loy A."/>
        </authorList>
    </citation>
    <scope>NUCLEOTIDE SEQUENCE [LARGE SCALE GENOMIC DNA]</scope>
    <source>
        <strain evidence="2">ATCC 19365 / DSM 765 / NCIMB 8382 / VKM B-1628</strain>
    </source>
</reference>
<organism evidence="1 2">
    <name type="scientific">Desulfosporosinus orientis (strain ATCC 19365 / DSM 765 / NCIMB 8382 / VKM B-1628 / Singapore I)</name>
    <name type="common">Desulfotomaculum orientis</name>
    <dbReference type="NCBI Taxonomy" id="768706"/>
    <lineage>
        <taxon>Bacteria</taxon>
        <taxon>Bacillati</taxon>
        <taxon>Bacillota</taxon>
        <taxon>Clostridia</taxon>
        <taxon>Eubacteriales</taxon>
        <taxon>Desulfitobacteriaceae</taxon>
        <taxon>Desulfosporosinus</taxon>
    </lineage>
</organism>
<keyword evidence="2" id="KW-1185">Reference proteome</keyword>
<evidence type="ECO:0000313" key="1">
    <source>
        <dbReference type="EMBL" id="AET69646.1"/>
    </source>
</evidence>
<proteinExistence type="predicted"/>
<evidence type="ECO:0000313" key="2">
    <source>
        <dbReference type="Proteomes" id="UP000006346"/>
    </source>
</evidence>
<dbReference type="EMBL" id="CP003108">
    <property type="protein sequence ID" value="AET69646.1"/>
    <property type="molecule type" value="Genomic_DNA"/>
</dbReference>
<dbReference type="Proteomes" id="UP000006346">
    <property type="component" value="Chromosome"/>
</dbReference>
<gene>
    <name evidence="1" type="ordered locus">Desor_4210</name>
</gene>
<protein>
    <submittedName>
        <fullName evidence="1">Uncharacterized protein</fullName>
    </submittedName>
</protein>
<name>G7WHT4_DESOD</name>
<accession>G7WHT4</accession>
<dbReference type="HOGENOM" id="CLU_3364620_0_0_9"/>
<reference evidence="2" key="1">
    <citation type="submission" date="2011-11" db="EMBL/GenBank/DDBJ databases">
        <title>Complete sequence of Desulfosporosinus orientis DSM 765.</title>
        <authorList>
            <person name="Lucas S."/>
            <person name="Han J."/>
            <person name="Lapidus A."/>
            <person name="Cheng J.-F."/>
            <person name="Goodwin L."/>
            <person name="Pitluck S."/>
            <person name="Peters L."/>
            <person name="Ovchinnikova G."/>
            <person name="Teshima H."/>
            <person name="Detter J.C."/>
            <person name="Han C."/>
            <person name="Tapia R."/>
            <person name="Land M."/>
            <person name="Hauser L."/>
            <person name="Kyrpides N."/>
            <person name="Ivanova N."/>
            <person name="Pagani I."/>
            <person name="Pester M."/>
            <person name="Spring S."/>
            <person name="Ollivier B."/>
            <person name="Rattei T."/>
            <person name="Klenk H.-P."/>
            <person name="Wagner M."/>
            <person name="Loy A."/>
            <person name="Woyke T."/>
        </authorList>
    </citation>
    <scope>NUCLEOTIDE SEQUENCE [LARGE SCALE GENOMIC DNA]</scope>
    <source>
        <strain evidence="2">ATCC 19365 / DSM 765 / NCIMB 8382 / VKM B-1628</strain>
    </source>
</reference>
<dbReference type="KEGG" id="dor:Desor_4210"/>
<dbReference type="AlphaFoldDB" id="G7WHT4"/>
<sequence>MPLLLSEKQQSIVLLEILDHDVLSSGDGFQDALHF</sequence>